<keyword evidence="3" id="KW-0732">Signal</keyword>
<dbReference type="PROSITE" id="PS51257">
    <property type="entry name" value="PROKAR_LIPOPROTEIN"/>
    <property type="match status" value="1"/>
</dbReference>
<dbReference type="eggNOG" id="COG4775">
    <property type="taxonomic scope" value="Bacteria"/>
</dbReference>
<keyword evidence="5" id="KW-0998">Cell outer membrane</keyword>
<dbReference type="InterPro" id="IPR000184">
    <property type="entry name" value="Bac_surfAg_D15"/>
</dbReference>
<proteinExistence type="predicted"/>
<dbReference type="Gene3D" id="2.40.160.50">
    <property type="entry name" value="membrane protein fhac: a member of the omp85/tpsb transporter family"/>
    <property type="match status" value="1"/>
</dbReference>
<dbReference type="AlphaFoldDB" id="A0A1G4VVX7"/>
<dbReference type="InterPro" id="IPR039910">
    <property type="entry name" value="D15-like"/>
</dbReference>
<dbReference type="PANTHER" id="PTHR12815:SF47">
    <property type="entry name" value="TRANSLOCATION AND ASSEMBLY MODULE SUBUNIT TAMA"/>
    <property type="match status" value="1"/>
</dbReference>
<dbReference type="Proteomes" id="UP000182124">
    <property type="component" value="Unassembled WGS sequence"/>
</dbReference>
<evidence type="ECO:0000313" key="8">
    <source>
        <dbReference type="Proteomes" id="UP000182124"/>
    </source>
</evidence>
<organism evidence="7 8">
    <name type="scientific">Flavobacterium saliperosum</name>
    <dbReference type="NCBI Taxonomy" id="329186"/>
    <lineage>
        <taxon>Bacteria</taxon>
        <taxon>Pseudomonadati</taxon>
        <taxon>Bacteroidota</taxon>
        <taxon>Flavobacteriia</taxon>
        <taxon>Flavobacteriales</taxon>
        <taxon>Flavobacteriaceae</taxon>
        <taxon>Flavobacterium</taxon>
    </lineage>
</organism>
<dbReference type="EMBL" id="FMTY01000004">
    <property type="protein sequence ID" value="SCX12777.1"/>
    <property type="molecule type" value="Genomic_DNA"/>
</dbReference>
<evidence type="ECO:0000256" key="4">
    <source>
        <dbReference type="ARBA" id="ARBA00023136"/>
    </source>
</evidence>
<dbReference type="STRING" id="329186.SAMN02927925_01853"/>
<accession>A0A1G4VVX7</accession>
<dbReference type="PANTHER" id="PTHR12815">
    <property type="entry name" value="SORTING AND ASSEMBLY MACHINERY SAMM50 PROTEIN FAMILY MEMBER"/>
    <property type="match status" value="1"/>
</dbReference>
<dbReference type="Pfam" id="PF01103">
    <property type="entry name" value="Omp85"/>
    <property type="match status" value="1"/>
</dbReference>
<evidence type="ECO:0000256" key="5">
    <source>
        <dbReference type="ARBA" id="ARBA00023237"/>
    </source>
</evidence>
<keyword evidence="4" id="KW-0472">Membrane</keyword>
<evidence type="ECO:0000256" key="2">
    <source>
        <dbReference type="ARBA" id="ARBA00022692"/>
    </source>
</evidence>
<dbReference type="GO" id="GO:0019867">
    <property type="term" value="C:outer membrane"/>
    <property type="evidence" value="ECO:0007669"/>
    <property type="project" value="InterPro"/>
</dbReference>
<dbReference type="RefSeq" id="WP_023575975.1">
    <property type="nucleotide sequence ID" value="NZ_CBCSBQ010000001.1"/>
</dbReference>
<gene>
    <name evidence="7" type="ORF">SAMN02927925_01853</name>
</gene>
<name>A0A1G4VVX7_9FLAO</name>
<reference evidence="7 8" key="1">
    <citation type="submission" date="2016-10" db="EMBL/GenBank/DDBJ databases">
        <authorList>
            <person name="de Groot N.N."/>
        </authorList>
    </citation>
    <scope>NUCLEOTIDE SEQUENCE [LARGE SCALE GENOMIC DNA]</scope>
    <source>
        <strain evidence="7 8">CGMCC 1.3801</strain>
    </source>
</reference>
<keyword evidence="2" id="KW-0812">Transmembrane</keyword>
<evidence type="ECO:0000313" key="7">
    <source>
        <dbReference type="EMBL" id="SCX12777.1"/>
    </source>
</evidence>
<sequence>MKKNSPKIALLFVLGAIIYSCSLVKRVPEGKHLLTKTEILVNDKKINDEIVVNQQYQKPNSHLALGFPLRLQMYNLARKNPDSSYRAWLDRKPNRHKKLTALLSEKQVDRLGKSFFVSGISNFLKKNGEPPVIIDEKRTQKTKNRFLNYYFNKGYFKTKVDYKIDTLKSKRGHITYTIVTGKPYLIDSISSEVETPALDSLFQKIKGASLIKTGKQYDTKDFADERKRISTYFRNNGAYRFQETNISYNIDTLKTDYKANVNILIDNQTVKKGDSLLQVPFKLYKISEVNIFTDNTASRNKLKIADSVSYKNFNIYSSDKLAYRPKALTDAIFITKGSTFSDTRRLLTSRALSNLRVFSYPSIEYVEDAKDSTGTSLITNIFLSPRKKYSWIPSVDFMHSNIQDFGISANMTFTWRNIFRGAEILDISTRGNIGSSKDMANPNDVFFNVSEYGADVKLTIPRILFPFKTERIIPKMMFPTTITSFGFTRQRNIGLDKENLTGIINYNWQPKKTNSARLDLLNIQYVRNINPYNYFNVYRSSYSTLNEFAQDFNTNAANLDPNGNLTILEGGADNFINDVLQGNTALNADDAVYKNIRSINERKKRLTENNLIFASNFTFTKSTKTDLLDNTFSIFKTKIESAGNLLNLLYNVNKEPLNENGKKTFMNVEYSQYVKTEFDIIKHWDLGRRNVFATRGFFGIAIPYGNSDNIPFSRSYFGGGSNDNRAWQSYGLGPGRSGGINDFNEANMKIALSAEYRLNLFGKWNAALFADAGNIWNVYDNVEDEDYTFNGLKSLKDLALGTGIGIRYDFSFFIGRLDLGFKTYNPAKPESERWFKDVRFDKSVINIGINYPF</sequence>
<protein>
    <submittedName>
        <fullName evidence="7">Outer membrane protein assembly factor BamA</fullName>
    </submittedName>
</protein>
<comment type="subcellular location">
    <subcellularLocation>
        <location evidence="1">Membrane</location>
    </subcellularLocation>
</comment>
<evidence type="ECO:0000259" key="6">
    <source>
        <dbReference type="Pfam" id="PF01103"/>
    </source>
</evidence>
<evidence type="ECO:0000256" key="3">
    <source>
        <dbReference type="ARBA" id="ARBA00022729"/>
    </source>
</evidence>
<evidence type="ECO:0000256" key="1">
    <source>
        <dbReference type="ARBA" id="ARBA00004370"/>
    </source>
</evidence>
<feature type="domain" description="Bacterial surface antigen (D15)" evidence="6">
    <location>
        <begin position="668"/>
        <end position="833"/>
    </location>
</feature>